<dbReference type="SMART" id="SM00382">
    <property type="entry name" value="AAA"/>
    <property type="match status" value="2"/>
</dbReference>
<organism evidence="9 10">
    <name type="scientific">Nakamurella panacisegetis</name>
    <dbReference type="NCBI Taxonomy" id="1090615"/>
    <lineage>
        <taxon>Bacteria</taxon>
        <taxon>Bacillati</taxon>
        <taxon>Actinomycetota</taxon>
        <taxon>Actinomycetes</taxon>
        <taxon>Nakamurellales</taxon>
        <taxon>Nakamurellaceae</taxon>
        <taxon>Nakamurella</taxon>
    </lineage>
</organism>
<keyword evidence="4" id="KW-1003">Cell membrane</keyword>
<dbReference type="AlphaFoldDB" id="A0A1H0SSU9"/>
<reference evidence="9 10" key="1">
    <citation type="submission" date="2016-10" db="EMBL/GenBank/DDBJ databases">
        <authorList>
            <person name="de Groot N.N."/>
        </authorList>
    </citation>
    <scope>NUCLEOTIDE SEQUENCE [LARGE SCALE GENOMIC DNA]</scope>
    <source>
        <strain evidence="10">P4-7,KCTC 19426,CECT 7604</strain>
    </source>
</reference>
<dbReference type="InterPro" id="IPR017871">
    <property type="entry name" value="ABC_transporter-like_CS"/>
</dbReference>
<dbReference type="EMBL" id="LT629710">
    <property type="protein sequence ID" value="SDP44862.1"/>
    <property type="molecule type" value="Genomic_DNA"/>
</dbReference>
<dbReference type="SUPFAM" id="SSF52540">
    <property type="entry name" value="P-loop containing nucleoside triphosphate hydrolases"/>
    <property type="match status" value="2"/>
</dbReference>
<dbReference type="NCBIfam" id="NF008453">
    <property type="entry name" value="PRK11308.1"/>
    <property type="match status" value="2"/>
</dbReference>
<dbReference type="Pfam" id="PF00005">
    <property type="entry name" value="ABC_tran"/>
    <property type="match status" value="2"/>
</dbReference>
<dbReference type="Gene3D" id="3.40.50.300">
    <property type="entry name" value="P-loop containing nucleotide triphosphate hydrolases"/>
    <property type="match status" value="2"/>
</dbReference>
<dbReference type="Pfam" id="PF08352">
    <property type="entry name" value="oligo_HPY"/>
    <property type="match status" value="2"/>
</dbReference>
<dbReference type="PROSITE" id="PS00211">
    <property type="entry name" value="ABC_TRANSPORTER_1"/>
    <property type="match status" value="2"/>
</dbReference>
<evidence type="ECO:0000313" key="9">
    <source>
        <dbReference type="EMBL" id="SDP44862.1"/>
    </source>
</evidence>
<proteinExistence type="inferred from homology"/>
<dbReference type="InterPro" id="IPR013563">
    <property type="entry name" value="Oligopep_ABC_C"/>
</dbReference>
<dbReference type="PANTHER" id="PTHR43297">
    <property type="entry name" value="OLIGOPEPTIDE TRANSPORT ATP-BINDING PROTEIN APPD"/>
    <property type="match status" value="1"/>
</dbReference>
<dbReference type="GO" id="GO:0015833">
    <property type="term" value="P:peptide transport"/>
    <property type="evidence" value="ECO:0007669"/>
    <property type="project" value="InterPro"/>
</dbReference>
<feature type="domain" description="ABC transporter" evidence="8">
    <location>
        <begin position="1"/>
        <end position="253"/>
    </location>
</feature>
<keyword evidence="6 9" id="KW-0067">ATP-binding</keyword>
<evidence type="ECO:0000313" key="10">
    <source>
        <dbReference type="Proteomes" id="UP000198741"/>
    </source>
</evidence>
<keyword evidence="7" id="KW-0472">Membrane</keyword>
<keyword evidence="3" id="KW-0813">Transport</keyword>
<evidence type="ECO:0000256" key="4">
    <source>
        <dbReference type="ARBA" id="ARBA00022475"/>
    </source>
</evidence>
<evidence type="ECO:0000256" key="1">
    <source>
        <dbReference type="ARBA" id="ARBA00004202"/>
    </source>
</evidence>
<evidence type="ECO:0000259" key="8">
    <source>
        <dbReference type="PROSITE" id="PS50893"/>
    </source>
</evidence>
<dbReference type="InterPro" id="IPR003439">
    <property type="entry name" value="ABC_transporter-like_ATP-bd"/>
</dbReference>
<dbReference type="PROSITE" id="PS50893">
    <property type="entry name" value="ABC_TRANSPORTER_2"/>
    <property type="match status" value="2"/>
</dbReference>
<name>A0A1H0SSU9_9ACTN</name>
<dbReference type="InterPro" id="IPR050388">
    <property type="entry name" value="ABC_Ni/Peptide_Import"/>
</dbReference>
<evidence type="ECO:0000256" key="6">
    <source>
        <dbReference type="ARBA" id="ARBA00022840"/>
    </source>
</evidence>
<dbReference type="Proteomes" id="UP000198741">
    <property type="component" value="Chromosome I"/>
</dbReference>
<gene>
    <name evidence="9" type="ORF">SAMN04515671_4276</name>
</gene>
<dbReference type="RefSeq" id="WP_090480202.1">
    <property type="nucleotide sequence ID" value="NZ_LT629710.1"/>
</dbReference>
<evidence type="ECO:0000256" key="2">
    <source>
        <dbReference type="ARBA" id="ARBA00005417"/>
    </source>
</evidence>
<evidence type="ECO:0000256" key="3">
    <source>
        <dbReference type="ARBA" id="ARBA00022448"/>
    </source>
</evidence>
<dbReference type="InterPro" id="IPR027417">
    <property type="entry name" value="P-loop_NTPase"/>
</dbReference>
<accession>A0A1H0SSU9</accession>
<evidence type="ECO:0000256" key="5">
    <source>
        <dbReference type="ARBA" id="ARBA00022741"/>
    </source>
</evidence>
<keyword evidence="5" id="KW-0547">Nucleotide-binding</keyword>
<evidence type="ECO:0000256" key="7">
    <source>
        <dbReference type="ARBA" id="ARBA00023136"/>
    </source>
</evidence>
<dbReference type="OrthoDB" id="4008250at2"/>
<protein>
    <submittedName>
        <fullName evidence="9">Peptide/nickel transport system ATP-binding protein</fullName>
    </submittedName>
</protein>
<dbReference type="GO" id="GO:0005886">
    <property type="term" value="C:plasma membrane"/>
    <property type="evidence" value="ECO:0007669"/>
    <property type="project" value="UniProtKB-SubCell"/>
</dbReference>
<dbReference type="CDD" id="cd03257">
    <property type="entry name" value="ABC_NikE_OppD_transporters"/>
    <property type="match status" value="2"/>
</dbReference>
<dbReference type="InterPro" id="IPR003593">
    <property type="entry name" value="AAA+_ATPase"/>
</dbReference>
<dbReference type="STRING" id="1090615.SAMN04515671_4276"/>
<dbReference type="PANTHER" id="PTHR43297:SF2">
    <property type="entry name" value="DIPEPTIDE TRANSPORT ATP-BINDING PROTEIN DPPD"/>
    <property type="match status" value="1"/>
</dbReference>
<keyword evidence="10" id="KW-1185">Reference proteome</keyword>
<dbReference type="GO" id="GO:0005524">
    <property type="term" value="F:ATP binding"/>
    <property type="evidence" value="ECO:0007669"/>
    <property type="project" value="UniProtKB-KW"/>
</dbReference>
<comment type="subcellular location">
    <subcellularLocation>
        <location evidence="1">Cell membrane</location>
        <topology evidence="1">Peripheral membrane protein</topology>
    </subcellularLocation>
</comment>
<sequence length="525" mass="55917">MNILDLAGLGVSFPAGPDRREVVSGLDLELPAGATLGIVGESGSGKSVTLRALMGLLPSAARVESGTLSIGGIPVPLAGRGLRATRRRRLAMVFQDPLAALDPLMTIGDQIAEVPRRVFGESKRASRAVAVDLLGQVRIPDPERRAGSYPHELSGGQRQRAVIAMALAARPEILLCDEPTTALDVTIQAEILDLLRQLRGQSDLSMIFVSHDLAVVNSMADRILVMRSGRAVEIGSAEQVIERPGQPYTRQLLDAVLELPDAGAPAPVVLGKPRPVRLRADGVSVSYSGVQALDAVGLQVGAASIHGLVGESGSGKTTLAKVLTGQLSPAAGSVVLDGQVLPAVRGRAQLRQIQMIYQDPFASLDPRMTVRQTLSELLRLVVRMPRPRIEARCVELLDQVSLPASALDGYPGQFSGGQRQRIAIARALAVEPTVLVADEPTSALDVSIQAAVLDLLVRLRDEFDLTIVVISHNLAVIRHICDDVSVLRDGVVVDSGTATDVLDHPRTEYTRQLIRAVPRLKKDIA</sequence>
<feature type="domain" description="ABC transporter" evidence="8">
    <location>
        <begin position="278"/>
        <end position="514"/>
    </location>
</feature>
<dbReference type="GO" id="GO:0016887">
    <property type="term" value="F:ATP hydrolysis activity"/>
    <property type="evidence" value="ECO:0007669"/>
    <property type="project" value="InterPro"/>
</dbReference>
<comment type="similarity">
    <text evidence="2">Belongs to the ABC transporter superfamily.</text>
</comment>